<dbReference type="GO" id="GO:0140359">
    <property type="term" value="F:ABC-type transporter activity"/>
    <property type="evidence" value="ECO:0007669"/>
    <property type="project" value="InterPro"/>
</dbReference>
<evidence type="ECO:0000256" key="2">
    <source>
        <dbReference type="ARBA" id="ARBA00022692"/>
    </source>
</evidence>
<feature type="transmembrane region" description="Helical" evidence="5">
    <location>
        <begin position="14"/>
        <end position="38"/>
    </location>
</feature>
<dbReference type="InterPro" id="IPR017501">
    <property type="entry name" value="Phage_infect_YhgE_C"/>
</dbReference>
<evidence type="ECO:0000313" key="7">
    <source>
        <dbReference type="EMBL" id="TYC48518.1"/>
    </source>
</evidence>
<evidence type="ECO:0000256" key="4">
    <source>
        <dbReference type="ARBA" id="ARBA00023136"/>
    </source>
</evidence>
<dbReference type="AlphaFoldDB" id="A0A6C2C3L7"/>
<dbReference type="NCBIfam" id="TIGR03061">
    <property type="entry name" value="pip_yhgE_Nterm"/>
    <property type="match status" value="1"/>
</dbReference>
<gene>
    <name evidence="7" type="ORF">ESZ50_08375</name>
</gene>
<evidence type="ECO:0000256" key="1">
    <source>
        <dbReference type="ARBA" id="ARBA00004141"/>
    </source>
</evidence>
<evidence type="ECO:0000256" key="3">
    <source>
        <dbReference type="ARBA" id="ARBA00022989"/>
    </source>
</evidence>
<name>A0A6C2C3L7_9LACO</name>
<proteinExistence type="predicted"/>
<feature type="transmembrane region" description="Helical" evidence="5">
    <location>
        <begin position="550"/>
        <end position="576"/>
    </location>
</feature>
<evidence type="ECO:0000313" key="8">
    <source>
        <dbReference type="Proteomes" id="UP000371977"/>
    </source>
</evidence>
<dbReference type="GO" id="GO:0016020">
    <property type="term" value="C:membrane"/>
    <property type="evidence" value="ECO:0007669"/>
    <property type="project" value="UniProtKB-SubCell"/>
</dbReference>
<organism evidence="7 8">
    <name type="scientific">Weissella muntiaci</name>
    <dbReference type="NCBI Taxonomy" id="2508881"/>
    <lineage>
        <taxon>Bacteria</taxon>
        <taxon>Bacillati</taxon>
        <taxon>Bacillota</taxon>
        <taxon>Bacilli</taxon>
        <taxon>Lactobacillales</taxon>
        <taxon>Lactobacillaceae</taxon>
        <taxon>Weissella</taxon>
    </lineage>
</organism>
<dbReference type="Gene3D" id="1.10.287.950">
    <property type="entry name" value="Methyl-accepting chemotaxis protein"/>
    <property type="match status" value="1"/>
</dbReference>
<reference evidence="7 8" key="1">
    <citation type="submission" date="2019-01" db="EMBL/GenBank/DDBJ databases">
        <title>Weissella sp. nov., a novel lactic acid bacterium isolated from animal feces.</title>
        <authorList>
            <person name="Wang L.-T."/>
        </authorList>
    </citation>
    <scope>NUCLEOTIDE SEQUENCE [LARGE SCALE GENOMIC DNA]</scope>
    <source>
        <strain evidence="7 8">8H-2</strain>
    </source>
</reference>
<dbReference type="Pfam" id="PF12698">
    <property type="entry name" value="ABC2_membrane_3"/>
    <property type="match status" value="1"/>
</dbReference>
<dbReference type="EMBL" id="SDGZ01000018">
    <property type="protein sequence ID" value="TYC48518.1"/>
    <property type="molecule type" value="Genomic_DNA"/>
</dbReference>
<keyword evidence="4 5" id="KW-0472">Membrane</keyword>
<dbReference type="OrthoDB" id="9811483at2"/>
<feature type="domain" description="ABC-2 type transporter transmembrane" evidence="6">
    <location>
        <begin position="22"/>
        <end position="177"/>
    </location>
</feature>
<keyword evidence="3 5" id="KW-1133">Transmembrane helix</keyword>
<evidence type="ECO:0000256" key="5">
    <source>
        <dbReference type="SAM" id="Phobius"/>
    </source>
</evidence>
<protein>
    <submittedName>
        <fullName evidence="7">YhgE/Pip domain-containing protein</fullName>
    </submittedName>
</protein>
<dbReference type="InterPro" id="IPR017500">
    <property type="entry name" value="Phage_infect_YhgE_N"/>
</dbReference>
<dbReference type="InterPro" id="IPR023908">
    <property type="entry name" value="xxxLxxG_rpt"/>
</dbReference>
<feature type="transmembrane region" description="Helical" evidence="5">
    <location>
        <begin position="618"/>
        <end position="637"/>
    </location>
</feature>
<dbReference type="RefSeq" id="WP_148623119.1">
    <property type="nucleotide sequence ID" value="NZ_SDGZ01000018.1"/>
</dbReference>
<accession>A0A6C2C3L7</accession>
<keyword evidence="8" id="KW-1185">Reference proteome</keyword>
<keyword evidence="2 5" id="KW-0812">Transmembrane</keyword>
<comment type="caution">
    <text evidence="7">The sequence shown here is derived from an EMBL/GenBank/DDBJ whole genome shotgun (WGS) entry which is preliminary data.</text>
</comment>
<dbReference type="InterPro" id="IPR013525">
    <property type="entry name" value="ABC2_TM"/>
</dbReference>
<sequence>MFKAEWGWFKNNKFYYVVMAALILIPTIYTVVFLSSLWNPYGETQDIPVAVVNLDQKKTYEGKELNLGADLAKNLTKSDAMDFSVISKSKAKEGIDDGKYYMVITIPKDFSKNATTLTTSKPTQMKLKYETSSGQSFVAGKMTEAAVKEVVTNVSTEVTKTYAKTLVGSIKQLGAGTKEASEANTKLASGTKDAQDGATAIQTNLQALADGSLTLENGTKQAQSKLSEYTAGVSQADAGSKTLSAGISDYTAGVASAATYSQQIKAGLDKMNSELNSSETQAQLAELNQEYAQLKPYLSDSGLQDLIKTYKTATNNSLDAALSANGIDGDKKAAIENDFANNQAKDESIVKIEAKLNSLIKDGKLSRAMQQIDSALGQVTELQTDVSRLSSGIDQVSDGLNTLNGKSAELQNGSQNITTGLDTLSGKNQEVLSGISQLSDGASTITSGSQTLASKSGELASGLGSAVSGNQTLADKLGDASKKTNSLKSNNTVFNQISKPVTSQGHEKDRIPNNGTGMTPYMYSVGLYVGMLSFNVMMDMVTPRRRPKSFLGWFGAKLSLLTFYGVVAASLVFALSTWLLGLRPVDPLATYGMLVLTAMTFGAIVTSMVLWFKKPGSFVAVVFLVLQLSGSAGTYPIQTSSAFFKWLNPYLPMTYAVRGFRETIMIGGSAWPDVKVLLGILVVFLIIMSGYYAVNMHTYKMMKDPVAIED</sequence>
<dbReference type="Proteomes" id="UP000371977">
    <property type="component" value="Unassembled WGS sequence"/>
</dbReference>
<dbReference type="PANTHER" id="PTHR43077:SF5">
    <property type="entry name" value="PHAGE INFECTION PROTEIN"/>
    <property type="match status" value="1"/>
</dbReference>
<feature type="transmembrane region" description="Helical" evidence="5">
    <location>
        <begin position="588"/>
        <end position="611"/>
    </location>
</feature>
<dbReference type="NCBIfam" id="TIGR03057">
    <property type="entry name" value="xxxLxxG_by_4"/>
    <property type="match status" value="1"/>
</dbReference>
<feature type="transmembrane region" description="Helical" evidence="5">
    <location>
        <begin position="676"/>
        <end position="694"/>
    </location>
</feature>
<dbReference type="NCBIfam" id="TIGR03062">
    <property type="entry name" value="pip_yhgE_Cterm"/>
    <property type="match status" value="1"/>
</dbReference>
<dbReference type="InterPro" id="IPR051328">
    <property type="entry name" value="T7SS_ABC-Transporter"/>
</dbReference>
<evidence type="ECO:0000259" key="6">
    <source>
        <dbReference type="Pfam" id="PF12698"/>
    </source>
</evidence>
<feature type="transmembrane region" description="Helical" evidence="5">
    <location>
        <begin position="521"/>
        <end position="538"/>
    </location>
</feature>
<dbReference type="PANTHER" id="PTHR43077">
    <property type="entry name" value="TRANSPORT PERMEASE YVFS-RELATED"/>
    <property type="match status" value="1"/>
</dbReference>
<dbReference type="Gene3D" id="3.40.1710.10">
    <property type="entry name" value="abc type-2 transporter like domain"/>
    <property type="match status" value="1"/>
</dbReference>
<comment type="subcellular location">
    <subcellularLocation>
        <location evidence="1">Membrane</location>
        <topology evidence="1">Multi-pass membrane protein</topology>
    </subcellularLocation>
</comment>